<comment type="caution">
    <text evidence="4">The sequence shown here is derived from an EMBL/GenBank/DDBJ whole genome shotgun (WGS) entry which is preliminary data.</text>
</comment>
<dbReference type="Pfam" id="PF14016">
    <property type="entry name" value="DUF4232"/>
    <property type="match status" value="1"/>
</dbReference>
<dbReference type="EMBL" id="BONZ01000021">
    <property type="protein sequence ID" value="GIH14133.1"/>
    <property type="molecule type" value="Genomic_DNA"/>
</dbReference>
<keyword evidence="5" id="KW-1185">Reference proteome</keyword>
<feature type="signal peptide" evidence="2">
    <location>
        <begin position="1"/>
        <end position="18"/>
    </location>
</feature>
<dbReference type="Proteomes" id="UP000642748">
    <property type="component" value="Unassembled WGS sequence"/>
</dbReference>
<feature type="region of interest" description="Disordered" evidence="1">
    <location>
        <begin position="165"/>
        <end position="197"/>
    </location>
</feature>
<dbReference type="InterPro" id="IPR025326">
    <property type="entry name" value="DUF4232"/>
</dbReference>
<reference evidence="4" key="1">
    <citation type="submission" date="2021-01" db="EMBL/GenBank/DDBJ databases">
        <title>Whole genome shotgun sequence of Rugosimonospora africana NBRC 104875.</title>
        <authorList>
            <person name="Komaki H."/>
            <person name="Tamura T."/>
        </authorList>
    </citation>
    <scope>NUCLEOTIDE SEQUENCE</scope>
    <source>
        <strain evidence="4">NBRC 104875</strain>
    </source>
</reference>
<proteinExistence type="predicted"/>
<feature type="domain" description="DUF4232" evidence="3">
    <location>
        <begin position="48"/>
        <end position="187"/>
    </location>
</feature>
<dbReference type="RefSeq" id="WP_203917795.1">
    <property type="nucleotide sequence ID" value="NZ_BONZ01000021.1"/>
</dbReference>
<accession>A0A8J3QN98</accession>
<evidence type="ECO:0000313" key="4">
    <source>
        <dbReference type="EMBL" id="GIH14133.1"/>
    </source>
</evidence>
<evidence type="ECO:0000256" key="2">
    <source>
        <dbReference type="SAM" id="SignalP"/>
    </source>
</evidence>
<sequence length="197" mass="19663">MTARRAAAAAVATIAALAVPSCGSRQDPGPLPTAVPTAVASTATQAACPDPGVVIRIGDVDAAMGLRALTVSMTNCGDRPYQANGYPAVRVLGDDHKPLDVRVAPGTSDITVDPALTAAPRPVTLQPGGTATAVVMWRNLVTDSTVVATTGTYLEIAPTTGAPAQTVTPKGGIDLGNTGKLGVGPWTAASQSEPAQS</sequence>
<evidence type="ECO:0000259" key="3">
    <source>
        <dbReference type="Pfam" id="PF14016"/>
    </source>
</evidence>
<name>A0A8J3QN98_9ACTN</name>
<keyword evidence="2" id="KW-0732">Signal</keyword>
<protein>
    <recommendedName>
        <fullName evidence="3">DUF4232 domain-containing protein</fullName>
    </recommendedName>
</protein>
<dbReference type="AlphaFoldDB" id="A0A8J3QN98"/>
<organism evidence="4 5">
    <name type="scientific">Rugosimonospora africana</name>
    <dbReference type="NCBI Taxonomy" id="556532"/>
    <lineage>
        <taxon>Bacteria</taxon>
        <taxon>Bacillati</taxon>
        <taxon>Actinomycetota</taxon>
        <taxon>Actinomycetes</taxon>
        <taxon>Micromonosporales</taxon>
        <taxon>Micromonosporaceae</taxon>
        <taxon>Rugosimonospora</taxon>
    </lineage>
</organism>
<feature type="chain" id="PRO_5039436585" description="DUF4232 domain-containing protein" evidence="2">
    <location>
        <begin position="19"/>
        <end position="197"/>
    </location>
</feature>
<evidence type="ECO:0000256" key="1">
    <source>
        <dbReference type="SAM" id="MobiDB-lite"/>
    </source>
</evidence>
<feature type="compositionally biased region" description="Polar residues" evidence="1">
    <location>
        <begin position="188"/>
        <end position="197"/>
    </location>
</feature>
<evidence type="ECO:0000313" key="5">
    <source>
        <dbReference type="Proteomes" id="UP000642748"/>
    </source>
</evidence>
<gene>
    <name evidence="4" type="ORF">Raf01_23050</name>
</gene>